<evidence type="ECO:0000313" key="1">
    <source>
        <dbReference type="EMBL" id="KAA6380400.1"/>
    </source>
</evidence>
<proteinExistence type="predicted"/>
<evidence type="ECO:0000313" key="2">
    <source>
        <dbReference type="Proteomes" id="UP000324800"/>
    </source>
</evidence>
<dbReference type="EMBL" id="SNRW01007923">
    <property type="protein sequence ID" value="KAA6380400.1"/>
    <property type="molecule type" value="Genomic_DNA"/>
</dbReference>
<gene>
    <name evidence="1" type="ORF">EZS28_024072</name>
</gene>
<dbReference type="AlphaFoldDB" id="A0A5J4VCY0"/>
<comment type="caution">
    <text evidence="1">The sequence shown here is derived from an EMBL/GenBank/DDBJ whole genome shotgun (WGS) entry which is preliminary data.</text>
</comment>
<dbReference type="Proteomes" id="UP000324800">
    <property type="component" value="Unassembled WGS sequence"/>
</dbReference>
<organism evidence="1 2">
    <name type="scientific">Streblomastix strix</name>
    <dbReference type="NCBI Taxonomy" id="222440"/>
    <lineage>
        <taxon>Eukaryota</taxon>
        <taxon>Metamonada</taxon>
        <taxon>Preaxostyla</taxon>
        <taxon>Oxymonadida</taxon>
        <taxon>Streblomastigidae</taxon>
        <taxon>Streblomastix</taxon>
    </lineage>
</organism>
<accession>A0A5J4VCY0</accession>
<dbReference type="InterPro" id="IPR016024">
    <property type="entry name" value="ARM-type_fold"/>
</dbReference>
<name>A0A5J4VCY0_9EUKA</name>
<dbReference type="SUPFAM" id="SSF48371">
    <property type="entry name" value="ARM repeat"/>
    <property type="match status" value="1"/>
</dbReference>
<feature type="non-terminal residue" evidence="1">
    <location>
        <position position="146"/>
    </location>
</feature>
<reference evidence="1 2" key="1">
    <citation type="submission" date="2019-03" db="EMBL/GenBank/DDBJ databases">
        <title>Single cell metagenomics reveals metabolic interactions within the superorganism composed of flagellate Streblomastix strix and complex community of Bacteroidetes bacteria on its surface.</title>
        <authorList>
            <person name="Treitli S.C."/>
            <person name="Kolisko M."/>
            <person name="Husnik F."/>
            <person name="Keeling P."/>
            <person name="Hampl V."/>
        </authorList>
    </citation>
    <scope>NUCLEOTIDE SEQUENCE [LARGE SCALE GENOMIC DNA]</scope>
    <source>
        <strain evidence="1">ST1C</strain>
    </source>
</reference>
<protein>
    <submittedName>
        <fullName evidence="1">Uncharacterized protein</fullName>
    </submittedName>
</protein>
<sequence>MEESTNHPDKTAQIGTKTVSDIQTIIKKSIDDLESGNTNLHSSALRRLLDSILDHPGNKELILQNKIIPLMNKFAENIIQNEEFALSTTILHLIEVRGLIEDKAILAEAATEPLIRMIHQSDEKISKCGSKALGDLIEEKEIIRHS</sequence>